<dbReference type="EMBL" id="ML734967">
    <property type="protein sequence ID" value="KAB8205949.1"/>
    <property type="molecule type" value="Genomic_DNA"/>
</dbReference>
<proteinExistence type="predicted"/>
<dbReference type="AlphaFoldDB" id="A0A5N6DLG8"/>
<dbReference type="Proteomes" id="UP000326532">
    <property type="component" value="Unassembled WGS sequence"/>
</dbReference>
<protein>
    <submittedName>
        <fullName evidence="2">Uncharacterized protein</fullName>
    </submittedName>
</protein>
<evidence type="ECO:0000313" key="3">
    <source>
        <dbReference type="Proteomes" id="UP000326532"/>
    </source>
</evidence>
<gene>
    <name evidence="2" type="ORF">BDV34DRAFT_195024</name>
</gene>
<feature type="compositionally biased region" description="Polar residues" evidence="1">
    <location>
        <begin position="87"/>
        <end position="100"/>
    </location>
</feature>
<evidence type="ECO:0000256" key="1">
    <source>
        <dbReference type="SAM" id="MobiDB-lite"/>
    </source>
</evidence>
<keyword evidence="3" id="KW-1185">Reference proteome</keyword>
<feature type="region of interest" description="Disordered" evidence="1">
    <location>
        <begin position="87"/>
        <end position="109"/>
    </location>
</feature>
<reference evidence="2 3" key="1">
    <citation type="submission" date="2019-04" db="EMBL/GenBank/DDBJ databases">
        <title>Fungal friends and foes A comparative genomics study of 23 Aspergillus species from section Flavi.</title>
        <authorList>
            <consortium name="DOE Joint Genome Institute"/>
            <person name="Kjaerbolling I."/>
            <person name="Vesth T.C."/>
            <person name="Frisvad J.C."/>
            <person name="Nybo J.L."/>
            <person name="Theobald S."/>
            <person name="Kildgaard S."/>
            <person name="Petersen T.I."/>
            <person name="Kuo A."/>
            <person name="Sato A."/>
            <person name="Lyhne E.K."/>
            <person name="Kogle M.E."/>
            <person name="Wiebenga A."/>
            <person name="Kun R.S."/>
            <person name="Lubbers R.J."/>
            <person name="Makela M.R."/>
            <person name="Barry K."/>
            <person name="Chovatia M."/>
            <person name="Clum A."/>
            <person name="Daum C."/>
            <person name="Haridas S."/>
            <person name="He G."/>
            <person name="LaButti K."/>
            <person name="Lipzen A."/>
            <person name="Mondo S."/>
            <person name="Pangilinan J."/>
            <person name="Riley R."/>
            <person name="Salamov A."/>
            <person name="Simmons B.A."/>
            <person name="Magnuson J.K."/>
            <person name="Henrissat B."/>
            <person name="Mortensen U.H."/>
            <person name="Larsen T.O."/>
            <person name="De vries R.P."/>
            <person name="Grigoriev I.V."/>
            <person name="Machida M."/>
            <person name="Baker S.E."/>
            <person name="Andersen M.R."/>
        </authorList>
    </citation>
    <scope>NUCLEOTIDE SEQUENCE [LARGE SCALE GENOMIC DNA]</scope>
    <source>
        <strain evidence="2 3">CBS 117618</strain>
    </source>
</reference>
<evidence type="ECO:0000313" key="2">
    <source>
        <dbReference type="EMBL" id="KAB8205949.1"/>
    </source>
</evidence>
<dbReference type="VEuPathDB" id="FungiDB:BDV34DRAFT_195024"/>
<organism evidence="2 3">
    <name type="scientific">Aspergillus parasiticus</name>
    <dbReference type="NCBI Taxonomy" id="5067"/>
    <lineage>
        <taxon>Eukaryota</taxon>
        <taxon>Fungi</taxon>
        <taxon>Dikarya</taxon>
        <taxon>Ascomycota</taxon>
        <taxon>Pezizomycotina</taxon>
        <taxon>Eurotiomycetes</taxon>
        <taxon>Eurotiomycetidae</taxon>
        <taxon>Eurotiales</taxon>
        <taxon>Aspergillaceae</taxon>
        <taxon>Aspergillus</taxon>
        <taxon>Aspergillus subgen. Circumdati</taxon>
    </lineage>
</organism>
<accession>A0A5N6DLG8</accession>
<name>A0A5N6DLG8_ASPPA</name>
<sequence>MHLDHKIPWNTISSHFGFIKEIQYKNCKDDFVIYDRFADRQSAELKHFTKTLVSVIEEFATTERLSTYRLPLCQHLVFSSTRLSYRPSNRNTTSNHTEPTPQSPIPFVGNSRMSTIGSVKLHTARLMGT</sequence>